<keyword evidence="6" id="KW-0028">Amino-acid biosynthesis</keyword>
<dbReference type="NCBIfam" id="TIGR01186">
    <property type="entry name" value="proV"/>
    <property type="match status" value="1"/>
</dbReference>
<sequence length="405" mass="44822">MENSGVEERKVKVKVEDLSKIFGQKPQKALELLKKGNKKKEIFEKTGQNVAVNNVSFEVYEGEIFVLMGLSGCGKSTLLRCINRLIEPTAGKLFIDGQNVLDMNEEKLRELRRKKLGMIFQSFALLPHRTVLDNVAFGLEIQGMPVSERRQKATEAIKLVGLQGYEMSKPSELSGGMQQRVGLARALASDVDILLMDEAFSALDPLIRRNMQDELIELQERVNKTIIFVSHDLDEALKLGNRIALMKDGCIVQVGTAEEILTKPSTKFVEKFVESVDMAKVLTAKDVMKRPEPLLALDSGPTNALRLMKEYGISSVFVVAKTRQHKGLIVVDDAMRAKEDNRPIQDILIKDAPVVTPDTPVSEIIPKIADSKYPIGVVDSSGKIKGIIVRGSVLAALARMEVDAL</sequence>
<reference evidence="10 11" key="1">
    <citation type="submission" date="2017-11" db="EMBL/GenBank/DDBJ databases">
        <title>Isolation and Characterization of Family Methanocellaceae Species from Potential Methane Hydrate Area Offshore Southwestern Taiwan.</title>
        <authorList>
            <person name="Zhang W.-L."/>
            <person name="Chen W.-C."/>
            <person name="Lai M.-C."/>
            <person name="Chen S.-C."/>
        </authorList>
    </citation>
    <scope>NUCLEOTIDE SEQUENCE [LARGE SCALE GENOMIC DNA]</scope>
    <source>
        <strain evidence="10 11">CWC-04</strain>
    </source>
</reference>
<dbReference type="GO" id="GO:0006950">
    <property type="term" value="P:response to stress"/>
    <property type="evidence" value="ECO:0007669"/>
    <property type="project" value="UniProtKB-ARBA"/>
</dbReference>
<comment type="similarity">
    <text evidence="1">Belongs to the ABC transporter superfamily.</text>
</comment>
<dbReference type="CDD" id="cd03294">
    <property type="entry name" value="ABC_Pro_Gly_Betaine"/>
    <property type="match status" value="1"/>
</dbReference>
<protein>
    <submittedName>
        <fullName evidence="10">ABC transporter ATP-binding protein</fullName>
    </submittedName>
</protein>
<dbReference type="SMART" id="SM00116">
    <property type="entry name" value="CBS"/>
    <property type="match status" value="2"/>
</dbReference>
<dbReference type="InterPro" id="IPR000644">
    <property type="entry name" value="CBS_dom"/>
</dbReference>
<keyword evidence="7" id="KW-0129">CBS domain</keyword>
<evidence type="ECO:0000256" key="4">
    <source>
        <dbReference type="ARBA" id="ARBA00022840"/>
    </source>
</evidence>
<dbReference type="PANTHER" id="PTHR43869:SF1">
    <property type="entry name" value="GLYCINE BETAINE_PROLINE BETAINE TRANSPORT SYSTEM ATP-BINDING PROTEIN PROV"/>
    <property type="match status" value="1"/>
</dbReference>
<dbReference type="PROSITE" id="PS50893">
    <property type="entry name" value="ABC_TRANSPORTER_2"/>
    <property type="match status" value="1"/>
</dbReference>
<dbReference type="PROSITE" id="PS00211">
    <property type="entry name" value="ABC_TRANSPORTER_1"/>
    <property type="match status" value="1"/>
</dbReference>
<feature type="domain" description="CBS" evidence="9">
    <location>
        <begin position="348"/>
        <end position="405"/>
    </location>
</feature>
<dbReference type="RefSeq" id="WP_230741901.1">
    <property type="nucleotide sequence ID" value="NZ_PGCK01000006.1"/>
</dbReference>
<name>A0AAP2RD01_9EURY</name>
<evidence type="ECO:0000256" key="7">
    <source>
        <dbReference type="PROSITE-ProRule" id="PRU00703"/>
    </source>
</evidence>
<dbReference type="Gene3D" id="3.40.50.300">
    <property type="entry name" value="P-loop containing nucleotide triphosphate hydrolases"/>
    <property type="match status" value="1"/>
</dbReference>
<comment type="caution">
    <text evidence="10">The sequence shown here is derived from an EMBL/GenBank/DDBJ whole genome shotgun (WGS) entry which is preliminary data.</text>
</comment>
<dbReference type="PROSITE" id="PS51371">
    <property type="entry name" value="CBS"/>
    <property type="match status" value="2"/>
</dbReference>
<organism evidence="10 11">
    <name type="scientific">Methanooceanicella nereidis</name>
    <dbReference type="NCBI Taxonomy" id="2052831"/>
    <lineage>
        <taxon>Archaea</taxon>
        <taxon>Methanobacteriati</taxon>
        <taxon>Methanobacteriota</taxon>
        <taxon>Stenosarchaea group</taxon>
        <taxon>Methanomicrobia</taxon>
        <taxon>Methanocellales</taxon>
        <taxon>Methanocellaceae</taxon>
        <taxon>Methanooceanicella</taxon>
    </lineage>
</organism>
<evidence type="ECO:0000256" key="3">
    <source>
        <dbReference type="ARBA" id="ARBA00022741"/>
    </source>
</evidence>
<dbReference type="GO" id="GO:0006865">
    <property type="term" value="P:amino acid transport"/>
    <property type="evidence" value="ECO:0007669"/>
    <property type="project" value="UniProtKB-KW"/>
</dbReference>
<dbReference type="GO" id="GO:0016887">
    <property type="term" value="F:ATP hydrolysis activity"/>
    <property type="evidence" value="ECO:0007669"/>
    <property type="project" value="InterPro"/>
</dbReference>
<dbReference type="Pfam" id="PF00005">
    <property type="entry name" value="ABC_tran"/>
    <property type="match status" value="1"/>
</dbReference>
<keyword evidence="5" id="KW-0029">Amino-acid transport</keyword>
<dbReference type="AlphaFoldDB" id="A0AAP2RD01"/>
<keyword evidence="6" id="KW-0486">Methionine biosynthesis</keyword>
<dbReference type="GO" id="GO:0005524">
    <property type="term" value="F:ATP binding"/>
    <property type="evidence" value="ECO:0007669"/>
    <property type="project" value="UniProtKB-KW"/>
</dbReference>
<feature type="domain" description="CBS" evidence="9">
    <location>
        <begin position="288"/>
        <end position="344"/>
    </location>
</feature>
<dbReference type="Gene3D" id="3.10.580.10">
    <property type="entry name" value="CBS-domain"/>
    <property type="match status" value="1"/>
</dbReference>
<evidence type="ECO:0000256" key="5">
    <source>
        <dbReference type="ARBA" id="ARBA00022970"/>
    </source>
</evidence>
<dbReference type="GO" id="GO:0009086">
    <property type="term" value="P:methionine biosynthetic process"/>
    <property type="evidence" value="ECO:0007669"/>
    <property type="project" value="UniProtKB-KW"/>
</dbReference>
<dbReference type="EMBL" id="PGCK01000006">
    <property type="protein sequence ID" value="MCD1295058.1"/>
    <property type="molecule type" value="Genomic_DNA"/>
</dbReference>
<evidence type="ECO:0000313" key="11">
    <source>
        <dbReference type="Proteomes" id="UP001320159"/>
    </source>
</evidence>
<evidence type="ECO:0000259" key="9">
    <source>
        <dbReference type="PROSITE" id="PS51371"/>
    </source>
</evidence>
<dbReference type="SUPFAM" id="SSF52540">
    <property type="entry name" value="P-loop containing nucleoside triphosphate hydrolases"/>
    <property type="match status" value="1"/>
</dbReference>
<dbReference type="InterPro" id="IPR003593">
    <property type="entry name" value="AAA+_ATPase"/>
</dbReference>
<dbReference type="GO" id="GO:0016020">
    <property type="term" value="C:membrane"/>
    <property type="evidence" value="ECO:0007669"/>
    <property type="project" value="InterPro"/>
</dbReference>
<gene>
    <name evidence="10" type="ORF">CUJ83_08615</name>
</gene>
<keyword evidence="11" id="KW-1185">Reference proteome</keyword>
<evidence type="ECO:0000313" key="10">
    <source>
        <dbReference type="EMBL" id="MCD1295058.1"/>
    </source>
</evidence>
<dbReference type="Proteomes" id="UP001320159">
    <property type="component" value="Unassembled WGS sequence"/>
</dbReference>
<dbReference type="InterPro" id="IPR017871">
    <property type="entry name" value="ABC_transporter-like_CS"/>
</dbReference>
<accession>A0AAP2RD01</accession>
<feature type="domain" description="ABC transporter" evidence="8">
    <location>
        <begin position="13"/>
        <end position="273"/>
    </location>
</feature>
<dbReference type="InterPro" id="IPR005892">
    <property type="entry name" value="Gly-betaine_transp_ATP-bd"/>
</dbReference>
<dbReference type="InterPro" id="IPR051921">
    <property type="entry name" value="ABC_osmolyte_uptake_ATP-bind"/>
</dbReference>
<keyword evidence="4 10" id="KW-0067">ATP-binding</keyword>
<proteinExistence type="inferred from homology"/>
<evidence type="ECO:0000259" key="8">
    <source>
        <dbReference type="PROSITE" id="PS50893"/>
    </source>
</evidence>
<dbReference type="FunFam" id="3.40.50.300:FF:000201">
    <property type="entry name" value="Glycine betaine/L-proline ABC transporter ATP-binding protein"/>
    <property type="match status" value="1"/>
</dbReference>
<dbReference type="InterPro" id="IPR046342">
    <property type="entry name" value="CBS_dom_sf"/>
</dbReference>
<evidence type="ECO:0000256" key="2">
    <source>
        <dbReference type="ARBA" id="ARBA00022448"/>
    </source>
</evidence>
<dbReference type="Pfam" id="PF00571">
    <property type="entry name" value="CBS"/>
    <property type="match status" value="2"/>
</dbReference>
<dbReference type="SMART" id="SM00382">
    <property type="entry name" value="AAA"/>
    <property type="match status" value="1"/>
</dbReference>
<dbReference type="InterPro" id="IPR027417">
    <property type="entry name" value="P-loop_NTPase"/>
</dbReference>
<keyword evidence="2" id="KW-0813">Transport</keyword>
<dbReference type="PANTHER" id="PTHR43869">
    <property type="entry name" value="GLYCINE BETAINE/PROLINE BETAINE TRANSPORT SYSTEM ATP-BINDING PROTEIN PROV"/>
    <property type="match status" value="1"/>
</dbReference>
<keyword evidence="3" id="KW-0547">Nucleotide-binding</keyword>
<evidence type="ECO:0000256" key="6">
    <source>
        <dbReference type="ARBA" id="ARBA00023167"/>
    </source>
</evidence>
<evidence type="ECO:0000256" key="1">
    <source>
        <dbReference type="ARBA" id="ARBA00005417"/>
    </source>
</evidence>
<dbReference type="InterPro" id="IPR003439">
    <property type="entry name" value="ABC_transporter-like_ATP-bd"/>
</dbReference>
<dbReference type="GO" id="GO:0031460">
    <property type="term" value="P:glycine betaine transport"/>
    <property type="evidence" value="ECO:0007669"/>
    <property type="project" value="InterPro"/>
</dbReference>
<dbReference type="SUPFAM" id="SSF54631">
    <property type="entry name" value="CBS-domain pair"/>
    <property type="match status" value="1"/>
</dbReference>